<evidence type="ECO:0000256" key="8">
    <source>
        <dbReference type="ARBA" id="ARBA00022777"/>
    </source>
</evidence>
<dbReference type="Proteomes" id="UP000528322">
    <property type="component" value="Unassembled WGS sequence"/>
</dbReference>
<dbReference type="PANTHER" id="PTHR45453:SF1">
    <property type="entry name" value="PHOSPHATE REGULON SENSOR PROTEIN PHOR"/>
    <property type="match status" value="1"/>
</dbReference>
<gene>
    <name evidence="15" type="ORF">HNR37_000375</name>
</gene>
<feature type="domain" description="PAS" evidence="14">
    <location>
        <begin position="241"/>
        <end position="281"/>
    </location>
</feature>
<evidence type="ECO:0000259" key="13">
    <source>
        <dbReference type="PROSITE" id="PS50109"/>
    </source>
</evidence>
<dbReference type="FunFam" id="1.10.287.130:FF:000008">
    <property type="entry name" value="Two-component sensor histidine kinase"/>
    <property type="match status" value="1"/>
</dbReference>
<keyword evidence="12" id="KW-0812">Transmembrane</keyword>
<evidence type="ECO:0000256" key="3">
    <source>
        <dbReference type="ARBA" id="ARBA00012438"/>
    </source>
</evidence>
<comment type="caution">
    <text evidence="15">The sequence shown here is derived from an EMBL/GenBank/DDBJ whole genome shotgun (WGS) entry which is preliminary data.</text>
</comment>
<dbReference type="PROSITE" id="PS50109">
    <property type="entry name" value="HIS_KIN"/>
    <property type="match status" value="1"/>
</dbReference>
<keyword evidence="6 15" id="KW-0808">Transferase</keyword>
<dbReference type="Pfam" id="PF13188">
    <property type="entry name" value="PAS_8"/>
    <property type="match status" value="1"/>
</dbReference>
<dbReference type="InterPro" id="IPR036890">
    <property type="entry name" value="HATPase_C_sf"/>
</dbReference>
<evidence type="ECO:0000256" key="5">
    <source>
        <dbReference type="ARBA" id="ARBA00022553"/>
    </source>
</evidence>
<dbReference type="GO" id="GO:0004721">
    <property type="term" value="F:phosphoprotein phosphatase activity"/>
    <property type="evidence" value="ECO:0007669"/>
    <property type="project" value="TreeGrafter"/>
</dbReference>
<organism evidence="15 16">
    <name type="scientific">Desulfurispira natronophila</name>
    <dbReference type="NCBI Taxonomy" id="682562"/>
    <lineage>
        <taxon>Bacteria</taxon>
        <taxon>Pseudomonadati</taxon>
        <taxon>Chrysiogenota</taxon>
        <taxon>Chrysiogenia</taxon>
        <taxon>Chrysiogenales</taxon>
        <taxon>Chrysiogenaceae</taxon>
        <taxon>Desulfurispira</taxon>
    </lineage>
</organism>
<comment type="subcellular location">
    <subcellularLocation>
        <location evidence="2">Cell membrane</location>
    </subcellularLocation>
</comment>
<dbReference type="InterPro" id="IPR004358">
    <property type="entry name" value="Sig_transdc_His_kin-like_C"/>
</dbReference>
<keyword evidence="7" id="KW-0547">Nucleotide-binding</keyword>
<protein>
    <recommendedName>
        <fullName evidence="3">histidine kinase</fullName>
        <ecNumber evidence="3">2.7.13.3</ecNumber>
    </recommendedName>
</protein>
<dbReference type="Gene3D" id="3.30.450.20">
    <property type="entry name" value="PAS domain"/>
    <property type="match status" value="1"/>
</dbReference>
<dbReference type="PROSITE" id="PS50112">
    <property type="entry name" value="PAS"/>
    <property type="match status" value="1"/>
</dbReference>
<feature type="transmembrane region" description="Helical" evidence="12">
    <location>
        <begin position="6"/>
        <end position="25"/>
    </location>
</feature>
<dbReference type="EC" id="2.7.13.3" evidence="3"/>
<keyword evidence="5" id="KW-0597">Phosphoprotein</keyword>
<dbReference type="AlphaFoldDB" id="A0A7W7Y346"/>
<evidence type="ECO:0000313" key="16">
    <source>
        <dbReference type="Proteomes" id="UP000528322"/>
    </source>
</evidence>
<dbReference type="InterPro" id="IPR003661">
    <property type="entry name" value="HisK_dim/P_dom"/>
</dbReference>
<dbReference type="SUPFAM" id="SSF47384">
    <property type="entry name" value="Homodimeric domain of signal transducing histidine kinase"/>
    <property type="match status" value="1"/>
</dbReference>
<dbReference type="InterPro" id="IPR005467">
    <property type="entry name" value="His_kinase_dom"/>
</dbReference>
<dbReference type="GO" id="GO:0000155">
    <property type="term" value="F:phosphorelay sensor kinase activity"/>
    <property type="evidence" value="ECO:0007669"/>
    <property type="project" value="InterPro"/>
</dbReference>
<keyword evidence="10" id="KW-0902">Two-component regulatory system</keyword>
<evidence type="ECO:0000256" key="10">
    <source>
        <dbReference type="ARBA" id="ARBA00023012"/>
    </source>
</evidence>
<dbReference type="SMART" id="SM00387">
    <property type="entry name" value="HATPase_c"/>
    <property type="match status" value="1"/>
</dbReference>
<keyword evidence="16" id="KW-1185">Reference proteome</keyword>
<evidence type="ECO:0000256" key="2">
    <source>
        <dbReference type="ARBA" id="ARBA00004236"/>
    </source>
</evidence>
<dbReference type="CDD" id="cd00082">
    <property type="entry name" value="HisKA"/>
    <property type="match status" value="1"/>
</dbReference>
<dbReference type="InterPro" id="IPR050351">
    <property type="entry name" value="BphY/WalK/GraS-like"/>
</dbReference>
<evidence type="ECO:0000256" key="11">
    <source>
        <dbReference type="ARBA" id="ARBA00023136"/>
    </source>
</evidence>
<dbReference type="Pfam" id="PF02518">
    <property type="entry name" value="HATPase_c"/>
    <property type="match status" value="1"/>
</dbReference>
<keyword evidence="4" id="KW-1003">Cell membrane</keyword>
<name>A0A7W7Y346_9BACT</name>
<dbReference type="InterPro" id="IPR035965">
    <property type="entry name" value="PAS-like_dom_sf"/>
</dbReference>
<dbReference type="PRINTS" id="PR00344">
    <property type="entry name" value="BCTRLSENSOR"/>
</dbReference>
<evidence type="ECO:0000256" key="1">
    <source>
        <dbReference type="ARBA" id="ARBA00000085"/>
    </source>
</evidence>
<dbReference type="Gene3D" id="3.30.565.10">
    <property type="entry name" value="Histidine kinase-like ATPase, C-terminal domain"/>
    <property type="match status" value="1"/>
</dbReference>
<dbReference type="InterPro" id="IPR003594">
    <property type="entry name" value="HATPase_dom"/>
</dbReference>
<dbReference type="GO" id="GO:0016036">
    <property type="term" value="P:cellular response to phosphate starvation"/>
    <property type="evidence" value="ECO:0007669"/>
    <property type="project" value="TreeGrafter"/>
</dbReference>
<evidence type="ECO:0000256" key="4">
    <source>
        <dbReference type="ARBA" id="ARBA00022475"/>
    </source>
</evidence>
<evidence type="ECO:0000313" key="15">
    <source>
        <dbReference type="EMBL" id="MBB5021069.1"/>
    </source>
</evidence>
<evidence type="ECO:0000256" key="12">
    <source>
        <dbReference type="SAM" id="Phobius"/>
    </source>
</evidence>
<dbReference type="Pfam" id="PF00512">
    <property type="entry name" value="HisKA"/>
    <property type="match status" value="1"/>
</dbReference>
<evidence type="ECO:0000256" key="9">
    <source>
        <dbReference type="ARBA" id="ARBA00022840"/>
    </source>
</evidence>
<dbReference type="CDD" id="cd00075">
    <property type="entry name" value="HATPase"/>
    <property type="match status" value="1"/>
</dbReference>
<keyword evidence="11 12" id="KW-0472">Membrane</keyword>
<feature type="transmembrane region" description="Helical" evidence="12">
    <location>
        <begin position="164"/>
        <end position="183"/>
    </location>
</feature>
<sequence>MNSMVRVFLIIYVPIVLALVPLVYFSNGIIIEEAQQNLMNDMEDKWTLLASMHWPLEISTDTHQQVRHISHETGLRITLIQRDGTVLEDSLVALEDVTAIPSHAHRPEVVNALAQGDWHTTRYSTTVNMDMLYYARMLDNERILRISYPTAYVDDLRQSITQRLFVLLIFLFALIAIISAYLARRISQPIQRLSYIAEAVESGRDSIHFPDFRDPTLAKISQLMERIFRAMTQKQQLLQDEQEKLESIFTVLEEGIILVDHEHTILHYNPKAEHLLGVALEIGSNLLRDSNDFEVITFLSQILDSGENALWEKRIFRERVFEINLRILPQEKLIVLFDVTEEDRYERYKTELVSNISHELRTPLTMILGYAETLLSDPDIPEEQRQKFIRVIFKSAHSLSNLIEDVLELNRLEQTGRTFELAEPLPLQDMLTTLQERFATVTDKRIHYHIRHEQSVWCSYEHILSICTNLIDNAIKYSRGQNITVTIQRERDEQVQIVVEDEGPAIPAKERERIFERFYTVSQSRNRNRSGTGVGLSIVKHIVQAYRGTITVSESAAGGNVFSIVLYEKRPTNKCLA</sequence>
<dbReference type="SUPFAM" id="SSF55874">
    <property type="entry name" value="ATPase domain of HSP90 chaperone/DNA topoisomerase II/histidine kinase"/>
    <property type="match status" value="1"/>
</dbReference>
<dbReference type="Gene3D" id="1.10.287.130">
    <property type="match status" value="1"/>
</dbReference>
<evidence type="ECO:0000259" key="14">
    <source>
        <dbReference type="PROSITE" id="PS50112"/>
    </source>
</evidence>
<dbReference type="GO" id="GO:0005886">
    <property type="term" value="C:plasma membrane"/>
    <property type="evidence" value="ECO:0007669"/>
    <property type="project" value="UniProtKB-SubCell"/>
</dbReference>
<keyword evidence="9" id="KW-0067">ATP-binding</keyword>
<accession>A0A7W7Y346</accession>
<keyword evidence="8 15" id="KW-0418">Kinase</keyword>
<keyword evidence="12" id="KW-1133">Transmembrane helix</keyword>
<dbReference type="PANTHER" id="PTHR45453">
    <property type="entry name" value="PHOSPHATE REGULON SENSOR PROTEIN PHOR"/>
    <property type="match status" value="1"/>
</dbReference>
<evidence type="ECO:0000256" key="6">
    <source>
        <dbReference type="ARBA" id="ARBA00022679"/>
    </source>
</evidence>
<proteinExistence type="predicted"/>
<dbReference type="GO" id="GO:0005524">
    <property type="term" value="F:ATP binding"/>
    <property type="evidence" value="ECO:0007669"/>
    <property type="project" value="UniProtKB-KW"/>
</dbReference>
<comment type="catalytic activity">
    <reaction evidence="1">
        <text>ATP + protein L-histidine = ADP + protein N-phospho-L-histidine.</text>
        <dbReference type="EC" id="2.7.13.3"/>
    </reaction>
</comment>
<dbReference type="InterPro" id="IPR036097">
    <property type="entry name" value="HisK_dim/P_sf"/>
</dbReference>
<dbReference type="InterPro" id="IPR000014">
    <property type="entry name" value="PAS"/>
</dbReference>
<dbReference type="EMBL" id="JACHID010000002">
    <property type="protein sequence ID" value="MBB5021069.1"/>
    <property type="molecule type" value="Genomic_DNA"/>
</dbReference>
<dbReference type="SUPFAM" id="SSF55785">
    <property type="entry name" value="PYP-like sensor domain (PAS domain)"/>
    <property type="match status" value="1"/>
</dbReference>
<evidence type="ECO:0000256" key="7">
    <source>
        <dbReference type="ARBA" id="ARBA00022741"/>
    </source>
</evidence>
<dbReference type="SMART" id="SM00388">
    <property type="entry name" value="HisKA"/>
    <property type="match status" value="1"/>
</dbReference>
<reference evidence="15 16" key="1">
    <citation type="submission" date="2020-08" db="EMBL/GenBank/DDBJ databases">
        <title>Genomic Encyclopedia of Type Strains, Phase IV (KMG-IV): sequencing the most valuable type-strain genomes for metagenomic binning, comparative biology and taxonomic classification.</title>
        <authorList>
            <person name="Goeker M."/>
        </authorList>
    </citation>
    <scope>NUCLEOTIDE SEQUENCE [LARGE SCALE GENOMIC DNA]</scope>
    <source>
        <strain evidence="15 16">DSM 22071</strain>
    </source>
</reference>
<feature type="domain" description="Histidine kinase" evidence="13">
    <location>
        <begin position="355"/>
        <end position="570"/>
    </location>
</feature>